<evidence type="ECO:0000256" key="2">
    <source>
        <dbReference type="SAM" id="Phobius"/>
    </source>
</evidence>
<sequence>MFVTENGTGTAVLLVFGGVLLLLALFGSRLEGLEVGGVSLRLRAAAADRLALAEESERQGDVASARRLRAEAQALLDSAEPAAADRTPARRTGRRGAQRTWATEEAAVRARRCAEERELEPADVLRRFRNGNAEERITALAAMQADRALRDFDAAVAAIEHPRSALEQYQGLLLAAHMVDDLDEGQAERLAGAVRAQRDRRFRRDTDRWRLAESILRRLDGGRPQDG</sequence>
<name>A0ABW8EQF1_STRT5</name>
<protein>
    <recommendedName>
        <fullName evidence="5">Secreted protein</fullName>
    </recommendedName>
</protein>
<keyword evidence="2" id="KW-0472">Membrane</keyword>
<proteinExistence type="predicted"/>
<evidence type="ECO:0008006" key="5">
    <source>
        <dbReference type="Google" id="ProtNLM"/>
    </source>
</evidence>
<keyword evidence="2" id="KW-0812">Transmembrane</keyword>
<keyword evidence="2" id="KW-1133">Transmembrane helix</keyword>
<accession>A0ABW8EQF1</accession>
<comment type="caution">
    <text evidence="3">The sequence shown here is derived from an EMBL/GenBank/DDBJ whole genome shotgun (WGS) entry which is preliminary data.</text>
</comment>
<keyword evidence="4" id="KW-1185">Reference proteome</keyword>
<feature type="region of interest" description="Disordered" evidence="1">
    <location>
        <begin position="79"/>
        <end position="101"/>
    </location>
</feature>
<evidence type="ECO:0000313" key="3">
    <source>
        <dbReference type="EMBL" id="MFJ2825494.1"/>
    </source>
</evidence>
<feature type="transmembrane region" description="Helical" evidence="2">
    <location>
        <begin position="6"/>
        <end position="26"/>
    </location>
</feature>
<reference evidence="3 4" key="1">
    <citation type="submission" date="2024-10" db="EMBL/GenBank/DDBJ databases">
        <title>The Natural Products Discovery Center: Release of the First 8490 Sequenced Strains for Exploring Actinobacteria Biosynthetic Diversity.</title>
        <authorList>
            <person name="Kalkreuter E."/>
            <person name="Kautsar S.A."/>
            <person name="Yang D."/>
            <person name="Bader C.D."/>
            <person name="Teijaro C.N."/>
            <person name="Fluegel L."/>
            <person name="Davis C.M."/>
            <person name="Simpson J.R."/>
            <person name="Lauterbach L."/>
            <person name="Steele A.D."/>
            <person name="Gui C."/>
            <person name="Meng S."/>
            <person name="Li G."/>
            <person name="Viehrig K."/>
            <person name="Ye F."/>
            <person name="Su P."/>
            <person name="Kiefer A.F."/>
            <person name="Nichols A."/>
            <person name="Cepeda A.J."/>
            <person name="Yan W."/>
            <person name="Fan B."/>
            <person name="Jiang Y."/>
            <person name="Adhikari A."/>
            <person name="Zheng C.-J."/>
            <person name="Schuster L."/>
            <person name="Cowan T.M."/>
            <person name="Smanski M.J."/>
            <person name="Chevrette M.G."/>
            <person name="De Carvalho L.P.S."/>
            <person name="Shen B."/>
        </authorList>
    </citation>
    <scope>NUCLEOTIDE SEQUENCE [LARGE SCALE GENOMIC DNA]</scope>
    <source>
        <strain evidence="3 4">NPDC087220</strain>
    </source>
</reference>
<dbReference type="RefSeq" id="WP_402386881.1">
    <property type="nucleotide sequence ID" value="NZ_JBIUYY010000018.1"/>
</dbReference>
<gene>
    <name evidence="3" type="ORF">ACIO7M_30910</name>
</gene>
<evidence type="ECO:0000313" key="4">
    <source>
        <dbReference type="Proteomes" id="UP001617351"/>
    </source>
</evidence>
<dbReference type="Proteomes" id="UP001617351">
    <property type="component" value="Unassembled WGS sequence"/>
</dbReference>
<dbReference type="EMBL" id="JBIUYY010000018">
    <property type="protein sequence ID" value="MFJ2825494.1"/>
    <property type="molecule type" value="Genomic_DNA"/>
</dbReference>
<organism evidence="3 4">
    <name type="scientific">Streptomyces toxytricini</name>
    <name type="common">Actinomyces toxytricini</name>
    <dbReference type="NCBI Taxonomy" id="67369"/>
    <lineage>
        <taxon>Bacteria</taxon>
        <taxon>Bacillati</taxon>
        <taxon>Actinomycetota</taxon>
        <taxon>Actinomycetes</taxon>
        <taxon>Kitasatosporales</taxon>
        <taxon>Streptomycetaceae</taxon>
        <taxon>Streptomyces</taxon>
    </lineage>
</organism>
<evidence type="ECO:0000256" key="1">
    <source>
        <dbReference type="SAM" id="MobiDB-lite"/>
    </source>
</evidence>